<dbReference type="InParanoid" id="G0MSE6"/>
<dbReference type="GO" id="GO:0004633">
    <property type="term" value="F:phosphopantothenoylcysteine decarboxylase activity"/>
    <property type="evidence" value="ECO:0007669"/>
    <property type="project" value="TreeGrafter"/>
</dbReference>
<feature type="compositionally biased region" description="Basic and acidic residues" evidence="3">
    <location>
        <begin position="21"/>
        <end position="32"/>
    </location>
</feature>
<dbReference type="AlphaFoldDB" id="G0MSE6"/>
<comment type="similarity">
    <text evidence="2">Belongs to the HFCD (homooligomeric flavin containing Cys decarboxylase) superfamily.</text>
</comment>
<keyword evidence="6" id="KW-1185">Reference proteome</keyword>
<dbReference type="eggNOG" id="KOG0672">
    <property type="taxonomic scope" value="Eukaryota"/>
</dbReference>
<dbReference type="OrthoDB" id="1532798at2759"/>
<dbReference type="Pfam" id="PF02441">
    <property type="entry name" value="Flavoprotein"/>
    <property type="match status" value="1"/>
</dbReference>
<accession>G0MSE6</accession>
<evidence type="ECO:0000313" key="5">
    <source>
        <dbReference type="EMBL" id="EGT42612.1"/>
    </source>
</evidence>
<name>G0MSE6_CAEBE</name>
<dbReference type="GO" id="GO:0015937">
    <property type="term" value="P:coenzyme A biosynthetic process"/>
    <property type="evidence" value="ECO:0007669"/>
    <property type="project" value="UniProtKB-KW"/>
</dbReference>
<dbReference type="OMA" id="DQWGWSE"/>
<dbReference type="PANTHER" id="PTHR14359">
    <property type="entry name" value="HOMO-OLIGOMERIC FLAVIN CONTAINING CYS DECARBOXYLASE FAMILY"/>
    <property type="match status" value="1"/>
</dbReference>
<sequence length="244" mass="27866">MQQQGQMKRQRLSSEEDNLNDDSREFKAERRPPLTRSHKITRDETGKHQLLLVLTGSIAVMKAPELVNELYEKIGKERLTIKIVTTENAEKLCRIQRLEFEDLIYEDRDEWSMWRERGDPVLHIELRKWADSLLIAPLDANTMAKVANGLCDNLVTSIIRAWDLSKPCYFAPAMNTHMWENPLTMQHRNVLKSQLKFKEICPIQKELICGDAGVGAMASIGTIVSLIAALVKDQQAIRSIADKA</sequence>
<evidence type="ECO:0000259" key="4">
    <source>
        <dbReference type="Pfam" id="PF02441"/>
    </source>
</evidence>
<dbReference type="HOGENOM" id="CLU_033319_3_2_1"/>
<evidence type="ECO:0000256" key="2">
    <source>
        <dbReference type="ARBA" id="ARBA00038350"/>
    </source>
</evidence>
<dbReference type="Gene3D" id="3.40.50.1950">
    <property type="entry name" value="Flavin prenyltransferase-like"/>
    <property type="match status" value="1"/>
</dbReference>
<proteinExistence type="inferred from homology"/>
<reference evidence="6" key="1">
    <citation type="submission" date="2011-07" db="EMBL/GenBank/DDBJ databases">
        <authorList>
            <consortium name="Caenorhabditis brenneri Sequencing and Analysis Consortium"/>
            <person name="Wilson R.K."/>
        </authorList>
    </citation>
    <scope>NUCLEOTIDE SEQUENCE [LARGE SCALE GENOMIC DNA]</scope>
    <source>
        <strain evidence="6">PB2801</strain>
    </source>
</reference>
<organism evidence="6">
    <name type="scientific">Caenorhabditis brenneri</name>
    <name type="common">Nematode worm</name>
    <dbReference type="NCBI Taxonomy" id="135651"/>
    <lineage>
        <taxon>Eukaryota</taxon>
        <taxon>Metazoa</taxon>
        <taxon>Ecdysozoa</taxon>
        <taxon>Nematoda</taxon>
        <taxon>Chromadorea</taxon>
        <taxon>Rhabditida</taxon>
        <taxon>Rhabditina</taxon>
        <taxon>Rhabditomorpha</taxon>
        <taxon>Rhabditoidea</taxon>
        <taxon>Rhabditidae</taxon>
        <taxon>Peloderinae</taxon>
        <taxon>Caenorhabditis</taxon>
    </lineage>
</organism>
<dbReference type="GO" id="GO:0071513">
    <property type="term" value="C:phosphopantothenoylcysteine decarboxylase complex"/>
    <property type="evidence" value="ECO:0007669"/>
    <property type="project" value="TreeGrafter"/>
</dbReference>
<dbReference type="EMBL" id="GL379809">
    <property type="protein sequence ID" value="EGT42612.1"/>
    <property type="molecule type" value="Genomic_DNA"/>
</dbReference>
<evidence type="ECO:0000313" key="6">
    <source>
        <dbReference type="Proteomes" id="UP000008068"/>
    </source>
</evidence>
<gene>
    <name evidence="5" type="ORF">CAEBREN_01232</name>
</gene>
<dbReference type="PANTHER" id="PTHR14359:SF6">
    <property type="entry name" value="PHOSPHOPANTOTHENOYLCYSTEINE DECARBOXYLASE"/>
    <property type="match status" value="1"/>
</dbReference>
<keyword evidence="1" id="KW-0173">Coenzyme A biosynthesis</keyword>
<evidence type="ECO:0000256" key="1">
    <source>
        <dbReference type="ARBA" id="ARBA00022993"/>
    </source>
</evidence>
<dbReference type="GO" id="GO:0010181">
    <property type="term" value="F:FMN binding"/>
    <property type="evidence" value="ECO:0007669"/>
    <property type="project" value="TreeGrafter"/>
</dbReference>
<protein>
    <recommendedName>
        <fullName evidence="4">Flavoprotein domain-containing protein</fullName>
    </recommendedName>
</protein>
<dbReference type="InterPro" id="IPR036551">
    <property type="entry name" value="Flavin_trans-like"/>
</dbReference>
<feature type="region of interest" description="Disordered" evidence="3">
    <location>
        <begin position="1"/>
        <end position="41"/>
    </location>
</feature>
<dbReference type="InterPro" id="IPR003382">
    <property type="entry name" value="Flavoprotein"/>
</dbReference>
<dbReference type="FunCoup" id="G0MSE6">
    <property type="interactions" value="2099"/>
</dbReference>
<dbReference type="SUPFAM" id="SSF52507">
    <property type="entry name" value="Homo-oligomeric flavin-containing Cys decarboxylases, HFCD"/>
    <property type="match status" value="1"/>
</dbReference>
<feature type="domain" description="Flavoprotein" evidence="4">
    <location>
        <begin position="49"/>
        <end position="227"/>
    </location>
</feature>
<dbReference type="Proteomes" id="UP000008068">
    <property type="component" value="Unassembled WGS sequence"/>
</dbReference>
<evidence type="ECO:0000256" key="3">
    <source>
        <dbReference type="SAM" id="MobiDB-lite"/>
    </source>
</evidence>
<dbReference type="STRING" id="135651.G0MSE6"/>